<dbReference type="Proteomes" id="UP000075881">
    <property type="component" value="Unassembled WGS sequence"/>
</dbReference>
<dbReference type="GO" id="GO:0015074">
    <property type="term" value="P:DNA integration"/>
    <property type="evidence" value="ECO:0007669"/>
    <property type="project" value="InterPro"/>
</dbReference>
<evidence type="ECO:0000259" key="1">
    <source>
        <dbReference type="PROSITE" id="PS50994"/>
    </source>
</evidence>
<keyword evidence="3" id="KW-1185">Reference proteome</keyword>
<reference evidence="3" key="1">
    <citation type="submission" date="2013-03" db="EMBL/GenBank/DDBJ databases">
        <title>The Genome Sequence of Anopheles christyi ACHKN1017.</title>
        <authorList>
            <consortium name="The Broad Institute Genomics Platform"/>
            <person name="Neafsey D.E."/>
            <person name="Besansky N."/>
            <person name="Walker B."/>
            <person name="Young S.K."/>
            <person name="Zeng Q."/>
            <person name="Gargeya S."/>
            <person name="Fitzgerald M."/>
            <person name="Haas B."/>
            <person name="Abouelleil A."/>
            <person name="Allen A.W."/>
            <person name="Alvarado L."/>
            <person name="Arachchi H.M."/>
            <person name="Berlin A.M."/>
            <person name="Chapman S.B."/>
            <person name="Gainer-Dewar J."/>
            <person name="Goldberg J."/>
            <person name="Griggs A."/>
            <person name="Gujja S."/>
            <person name="Hansen M."/>
            <person name="Howarth C."/>
            <person name="Imamovic A."/>
            <person name="Ireland A."/>
            <person name="Larimer J."/>
            <person name="McCowan C."/>
            <person name="Murphy C."/>
            <person name="Pearson M."/>
            <person name="Poon T.W."/>
            <person name="Priest M."/>
            <person name="Roberts A."/>
            <person name="Saif S."/>
            <person name="Shea T."/>
            <person name="Sisk P."/>
            <person name="Sykes S."/>
            <person name="Wortman J."/>
            <person name="Nusbaum C."/>
            <person name="Birren B."/>
        </authorList>
    </citation>
    <scope>NUCLEOTIDE SEQUENCE [LARGE SCALE GENOMIC DNA]</scope>
    <source>
        <strain evidence="3">ACHKN1017</strain>
    </source>
</reference>
<sequence length="841" mass="94562">LNTVTYGLAPSSFLATRTLLQLADDEGASFPVAASALKSNFYVDDFIGGADSVEGARRLRVELAALLFKGGFDLRKWTSNQLMVLDGLNADQIGTQSARQFLPHETVKTLGVSWEPEHDILSFESAIEPESSTLTKRSILSNVARMFDPLGLISPIVIRAKIMMQELWSQNAGWDDPSIATHFYLVLVFSCIPFAMLLKQHIEPAFTRAAKVNKGKVAPLKRVTLPRLELCAAVLGADLHHRVKKAMRIDAAESFFWSDSTITLTWLSETPNTWATFVVNRVSELQHYTNPRLWRHVPSSSNPADLVSRGMSAAEFLKSKLWGFGPDWLALSPSHWPNTYPEPVDETNLEIRQVSTAVMKMPLCSSFKRLLHIVAYCIRFTRNSKEKARTQQTTICNPIPFVITPEDMAAANTVLCRLAQQDAFSTELLQLQKGNDVTKQSPLRTLNPFLDQQGSIRLGGRLRISQLPYQAKHPVLLHKKHPIAQLICRLLLSRVREECWPLDGRHLVKGIVRNCFRCVRQQPTLEQQPLGQLPAQRITPSRPFSVTKVDYAGLLYLKPAHKRVAPGKSYLCVFVCFSTKAVHLELVGDLTTAGFFAALHRFTARRGLPAHILSDNGKNFEGAERELHELFAMFRDEQQLHQIATDSANRGISWHFIPPKAPHFGGLWEAALGSTRLSYEGYTTIIQQSEAAMNSRPLLPMSDDPNDQSALTPAHFLIGTSMHAVLEPVYSHLRSCTLKVTTERFWKHWTAEYLQEMQWDNSKLKRNDNIILGRLVILKDDFLHPTRWPLARIILTHSGEDKLIRVVTLKTTKGIVTRPIPKICVLPLADNPINGCTLLLF</sequence>
<dbReference type="Gene3D" id="3.30.420.10">
    <property type="entry name" value="Ribonuclease H-like superfamily/Ribonuclease H"/>
    <property type="match status" value="1"/>
</dbReference>
<feature type="domain" description="Integrase catalytic" evidence="1">
    <location>
        <begin position="539"/>
        <end position="721"/>
    </location>
</feature>
<evidence type="ECO:0000313" key="3">
    <source>
        <dbReference type="Proteomes" id="UP000075881"/>
    </source>
</evidence>
<accession>A0A182KHE2</accession>
<dbReference type="InterPro" id="IPR040676">
    <property type="entry name" value="DUF5641"/>
</dbReference>
<dbReference type="InterPro" id="IPR008042">
    <property type="entry name" value="Retrotrans_Pao"/>
</dbReference>
<dbReference type="GO" id="GO:0003676">
    <property type="term" value="F:nucleic acid binding"/>
    <property type="evidence" value="ECO:0007669"/>
    <property type="project" value="InterPro"/>
</dbReference>
<evidence type="ECO:0000313" key="2">
    <source>
        <dbReference type="EnsemblMetazoa" id="ACHR010180-PA"/>
    </source>
</evidence>
<dbReference type="STRING" id="43041.A0A182KHE2"/>
<dbReference type="Pfam" id="PF05380">
    <property type="entry name" value="Peptidase_A17"/>
    <property type="match status" value="2"/>
</dbReference>
<dbReference type="PROSITE" id="PS50994">
    <property type="entry name" value="INTEGRASE"/>
    <property type="match status" value="1"/>
</dbReference>
<dbReference type="VEuPathDB" id="VectorBase:ACHR010180"/>
<name>A0A182KHE2_9DIPT</name>
<dbReference type="InterPro" id="IPR012337">
    <property type="entry name" value="RNaseH-like_sf"/>
</dbReference>
<organism evidence="2 3">
    <name type="scientific">Anopheles christyi</name>
    <dbReference type="NCBI Taxonomy" id="43041"/>
    <lineage>
        <taxon>Eukaryota</taxon>
        <taxon>Metazoa</taxon>
        <taxon>Ecdysozoa</taxon>
        <taxon>Arthropoda</taxon>
        <taxon>Hexapoda</taxon>
        <taxon>Insecta</taxon>
        <taxon>Pterygota</taxon>
        <taxon>Neoptera</taxon>
        <taxon>Endopterygota</taxon>
        <taxon>Diptera</taxon>
        <taxon>Nematocera</taxon>
        <taxon>Culicoidea</taxon>
        <taxon>Culicidae</taxon>
        <taxon>Anophelinae</taxon>
        <taxon>Anopheles</taxon>
    </lineage>
</organism>
<protein>
    <recommendedName>
        <fullName evidence="1">Integrase catalytic domain-containing protein</fullName>
    </recommendedName>
</protein>
<dbReference type="EnsemblMetazoa" id="ACHR010180-RA">
    <property type="protein sequence ID" value="ACHR010180-PA"/>
    <property type="gene ID" value="ACHR010180"/>
</dbReference>
<dbReference type="InterPro" id="IPR036397">
    <property type="entry name" value="RNaseH_sf"/>
</dbReference>
<dbReference type="PANTHER" id="PTHR47331:SF1">
    <property type="entry name" value="GAG-LIKE PROTEIN"/>
    <property type="match status" value="1"/>
</dbReference>
<dbReference type="InterPro" id="IPR001584">
    <property type="entry name" value="Integrase_cat-core"/>
</dbReference>
<proteinExistence type="predicted"/>
<dbReference type="SUPFAM" id="SSF53098">
    <property type="entry name" value="Ribonuclease H-like"/>
    <property type="match status" value="1"/>
</dbReference>
<dbReference type="Pfam" id="PF18701">
    <property type="entry name" value="DUF5641"/>
    <property type="match status" value="1"/>
</dbReference>
<dbReference type="PANTHER" id="PTHR47331">
    <property type="entry name" value="PHD-TYPE DOMAIN-CONTAINING PROTEIN"/>
    <property type="match status" value="1"/>
</dbReference>
<reference evidence="2" key="2">
    <citation type="submission" date="2020-05" db="UniProtKB">
        <authorList>
            <consortium name="EnsemblMetazoa"/>
        </authorList>
    </citation>
    <scope>IDENTIFICATION</scope>
    <source>
        <strain evidence="2">ACHKN1017</strain>
    </source>
</reference>
<dbReference type="AlphaFoldDB" id="A0A182KHE2"/>